<feature type="binding site" evidence="8">
    <location>
        <position position="185"/>
    </location>
    <ligand>
        <name>substrate</name>
    </ligand>
</feature>
<dbReference type="Gene3D" id="3.10.310.10">
    <property type="entry name" value="Diaminopimelate Epimerase, Chain A, domain 1"/>
    <property type="match status" value="2"/>
</dbReference>
<dbReference type="HAMAP" id="MF_00197">
    <property type="entry name" value="DAP_epimerase"/>
    <property type="match status" value="1"/>
</dbReference>
<dbReference type="PANTHER" id="PTHR31689">
    <property type="entry name" value="DIAMINOPIMELATE EPIMERASE, CHLOROPLASTIC"/>
    <property type="match status" value="1"/>
</dbReference>
<dbReference type="EMBL" id="QFQB01000041">
    <property type="protein sequence ID" value="PZQ45685.1"/>
    <property type="molecule type" value="Genomic_DNA"/>
</dbReference>
<comment type="subcellular location">
    <subcellularLocation>
        <location evidence="8">Cytoplasm</location>
    </subcellularLocation>
</comment>
<reference evidence="10 11" key="1">
    <citation type="submission" date="2017-08" db="EMBL/GenBank/DDBJ databases">
        <title>Infants hospitalized years apart are colonized by the same room-sourced microbial strains.</title>
        <authorList>
            <person name="Brooks B."/>
            <person name="Olm M.R."/>
            <person name="Firek B.A."/>
            <person name="Baker R."/>
            <person name="Thomas B.C."/>
            <person name="Morowitz M.J."/>
            <person name="Banfield J.F."/>
        </authorList>
    </citation>
    <scope>NUCLEOTIDE SEQUENCE [LARGE SCALE GENOMIC DNA]</scope>
    <source>
        <strain evidence="10">S2_005_002_R2_29</strain>
    </source>
</reference>
<feature type="active site" evidence="9">
    <location>
        <position position="75"/>
    </location>
</feature>
<feature type="active site" description="Proton donor" evidence="8">
    <location>
        <position position="75"/>
    </location>
</feature>
<dbReference type="GO" id="GO:0005829">
    <property type="term" value="C:cytosol"/>
    <property type="evidence" value="ECO:0007669"/>
    <property type="project" value="TreeGrafter"/>
</dbReference>
<proteinExistence type="inferred from homology"/>
<dbReference type="UniPathway" id="UPA00034">
    <property type="reaction ID" value="UER00025"/>
</dbReference>
<evidence type="ECO:0000256" key="5">
    <source>
        <dbReference type="ARBA" id="ARBA00023154"/>
    </source>
</evidence>
<dbReference type="Proteomes" id="UP000249417">
    <property type="component" value="Unassembled WGS sequence"/>
</dbReference>
<comment type="pathway">
    <text evidence="1 8">Amino-acid biosynthesis; L-lysine biosynthesis via DAP pathway; DL-2,6-diaminopimelate from LL-2,6-diaminopimelate: step 1/1.</text>
</comment>
<gene>
    <name evidence="8" type="primary">dapF</name>
    <name evidence="10" type="ORF">DI551_06660</name>
</gene>
<evidence type="ECO:0000256" key="3">
    <source>
        <dbReference type="ARBA" id="ARBA00013080"/>
    </source>
</evidence>
<keyword evidence="6 8" id="KW-0413">Isomerase</keyword>
<comment type="catalytic activity">
    <reaction evidence="7 8">
        <text>(2S,6S)-2,6-diaminopimelate = meso-2,6-diaminopimelate</text>
        <dbReference type="Rhea" id="RHEA:15393"/>
        <dbReference type="ChEBI" id="CHEBI:57609"/>
        <dbReference type="ChEBI" id="CHEBI:57791"/>
        <dbReference type="EC" id="5.1.1.7"/>
    </reaction>
</comment>
<dbReference type="SUPFAM" id="SSF54506">
    <property type="entry name" value="Diaminopimelate epimerase-like"/>
    <property type="match status" value="2"/>
</dbReference>
<name>A0A2W5N4K7_9BACT</name>
<dbReference type="InterPro" id="IPR001653">
    <property type="entry name" value="DAP_epimerase_DapF"/>
</dbReference>
<keyword evidence="8" id="KW-0963">Cytoplasm</keyword>
<dbReference type="Pfam" id="PF01678">
    <property type="entry name" value="DAP_epimerase"/>
    <property type="match status" value="2"/>
</dbReference>
<dbReference type="PROSITE" id="PS01326">
    <property type="entry name" value="DAP_EPIMERASE"/>
    <property type="match status" value="1"/>
</dbReference>
<evidence type="ECO:0000256" key="9">
    <source>
        <dbReference type="PROSITE-ProRule" id="PRU10125"/>
    </source>
</evidence>
<comment type="function">
    <text evidence="8">Catalyzes the stereoinversion of LL-2,6-diaminopimelate (L,L-DAP) to meso-diaminopimelate (meso-DAP), a precursor of L-lysine and an essential component of the bacterial peptidoglycan.</text>
</comment>
<feature type="binding site" evidence="8">
    <location>
        <begin position="213"/>
        <end position="214"/>
    </location>
    <ligand>
        <name>substrate</name>
    </ligand>
</feature>
<feature type="active site" description="Proton acceptor" evidence="8">
    <location>
        <position position="212"/>
    </location>
</feature>
<dbReference type="NCBIfam" id="TIGR00652">
    <property type="entry name" value="DapF"/>
    <property type="match status" value="1"/>
</dbReference>
<evidence type="ECO:0000256" key="2">
    <source>
        <dbReference type="ARBA" id="ARBA00010219"/>
    </source>
</evidence>
<comment type="similarity">
    <text evidence="2 8">Belongs to the diaminopimelate epimerase family.</text>
</comment>
<keyword evidence="5 8" id="KW-0457">Lysine biosynthesis</keyword>
<feature type="binding site" evidence="8">
    <location>
        <begin position="76"/>
        <end position="77"/>
    </location>
    <ligand>
        <name>substrate</name>
    </ligand>
</feature>
<organism evidence="10 11">
    <name type="scientific">Micavibrio aeruginosavorus</name>
    <dbReference type="NCBI Taxonomy" id="349221"/>
    <lineage>
        <taxon>Bacteria</taxon>
        <taxon>Pseudomonadati</taxon>
        <taxon>Bdellovibrionota</taxon>
        <taxon>Bdellovibrionia</taxon>
        <taxon>Bdellovibrionales</taxon>
        <taxon>Pseudobdellovibrionaceae</taxon>
        <taxon>Micavibrio</taxon>
    </lineage>
</organism>
<evidence type="ECO:0000256" key="7">
    <source>
        <dbReference type="ARBA" id="ARBA00051712"/>
    </source>
</evidence>
<evidence type="ECO:0000256" key="1">
    <source>
        <dbReference type="ARBA" id="ARBA00005196"/>
    </source>
</evidence>
<comment type="subunit">
    <text evidence="8">Homodimer.</text>
</comment>
<protein>
    <recommendedName>
        <fullName evidence="3 8">Diaminopimelate epimerase</fullName>
        <shortName evidence="8">DAP epimerase</shortName>
        <ecNumber evidence="3 8">5.1.1.7</ecNumber>
    </recommendedName>
    <alternativeName>
        <fullName evidence="8">PLP-independent amino acid racemase</fullName>
    </alternativeName>
</protein>
<dbReference type="GO" id="GO:0008837">
    <property type="term" value="F:diaminopimelate epimerase activity"/>
    <property type="evidence" value="ECO:0007669"/>
    <property type="project" value="UniProtKB-UniRule"/>
</dbReference>
<dbReference type="GO" id="GO:0009089">
    <property type="term" value="P:lysine biosynthetic process via diaminopimelate"/>
    <property type="evidence" value="ECO:0007669"/>
    <property type="project" value="UniProtKB-UniRule"/>
</dbReference>
<dbReference type="AlphaFoldDB" id="A0A2W5N4K7"/>
<dbReference type="InterPro" id="IPR018510">
    <property type="entry name" value="DAP_epimerase_AS"/>
</dbReference>
<dbReference type="EC" id="5.1.1.7" evidence="3 8"/>
<feature type="binding site" evidence="8">
    <location>
        <position position="152"/>
    </location>
    <ligand>
        <name>substrate</name>
    </ligand>
</feature>
<feature type="binding site" evidence="8">
    <location>
        <position position="13"/>
    </location>
    <ligand>
        <name>substrate</name>
    </ligand>
</feature>
<feature type="binding site" evidence="8">
    <location>
        <position position="46"/>
    </location>
    <ligand>
        <name>substrate</name>
    </ligand>
</feature>
<evidence type="ECO:0000256" key="8">
    <source>
        <dbReference type="HAMAP-Rule" id="MF_00197"/>
    </source>
</evidence>
<accession>A0A2W5N4K7</accession>
<evidence type="ECO:0000313" key="11">
    <source>
        <dbReference type="Proteomes" id="UP000249417"/>
    </source>
</evidence>
<feature type="binding site" evidence="8">
    <location>
        <begin position="203"/>
        <end position="204"/>
    </location>
    <ligand>
        <name>substrate</name>
    </ligand>
</feature>
<feature type="site" description="Could be important to modulate the pK values of the two catalytic cysteine residues" evidence="8">
    <location>
        <position position="154"/>
    </location>
</feature>
<dbReference type="PANTHER" id="PTHR31689:SF0">
    <property type="entry name" value="DIAMINOPIMELATE EPIMERASE"/>
    <property type="match status" value="1"/>
</dbReference>
<feature type="binding site" evidence="8">
    <location>
        <position position="66"/>
    </location>
    <ligand>
        <name>substrate</name>
    </ligand>
</feature>
<sequence>MSISFLKMHGLGNDFVILDLRRGGDILTPERVRQIADRQRGVGCDQLIHLLPPKSAGANVFLDMYNADGSSLGACGNASRCVADLVMRESGARDCILETVAGLLYCTRAKEGQITVDMGVPRLEWSEIPILNQCDTLHLPLDGDPVGVSMGNPHCVFFCEDPEVISVDKLGPKIEHNPLFPERTNVEYVGILGPDHLRMRVWERGAGITQACGTGACASAVAAIRRGLAGRSVRVTLDGGDLLIEWRESDGHVLMTGPVAYVFEGTILG</sequence>
<evidence type="ECO:0000256" key="6">
    <source>
        <dbReference type="ARBA" id="ARBA00023235"/>
    </source>
</evidence>
<evidence type="ECO:0000313" key="10">
    <source>
        <dbReference type="EMBL" id="PZQ45685.1"/>
    </source>
</evidence>
<keyword evidence="4 8" id="KW-0028">Amino-acid biosynthesis</keyword>
<feature type="site" description="Could be important to modulate the pK values of the two catalytic cysteine residues" evidence="8">
    <location>
        <position position="203"/>
    </location>
</feature>
<evidence type="ECO:0000256" key="4">
    <source>
        <dbReference type="ARBA" id="ARBA00022605"/>
    </source>
</evidence>
<comment type="caution">
    <text evidence="10">The sequence shown here is derived from an EMBL/GenBank/DDBJ whole genome shotgun (WGS) entry which is preliminary data.</text>
</comment>